<protein>
    <submittedName>
        <fullName evidence="1">Uncharacterized protein</fullName>
    </submittedName>
</protein>
<dbReference type="EMBL" id="QPJK01000006">
    <property type="protein sequence ID" value="RCW69501.1"/>
    <property type="molecule type" value="Genomic_DNA"/>
</dbReference>
<accession>A0A368XNC5</accession>
<keyword evidence="2" id="KW-1185">Reference proteome</keyword>
<proteinExistence type="predicted"/>
<comment type="caution">
    <text evidence="1">The sequence shown here is derived from an EMBL/GenBank/DDBJ whole genome shotgun (WGS) entry which is preliminary data.</text>
</comment>
<dbReference type="RefSeq" id="WP_114469898.1">
    <property type="nucleotide sequence ID" value="NZ_QPJK01000006.1"/>
</dbReference>
<dbReference type="AlphaFoldDB" id="A0A368XNC5"/>
<organism evidence="1 2">
    <name type="scientific">Pseudorhodoferax soli</name>
    <dbReference type="NCBI Taxonomy" id="545864"/>
    <lineage>
        <taxon>Bacteria</taxon>
        <taxon>Pseudomonadati</taxon>
        <taxon>Pseudomonadota</taxon>
        <taxon>Betaproteobacteria</taxon>
        <taxon>Burkholderiales</taxon>
        <taxon>Comamonadaceae</taxon>
    </lineage>
</organism>
<name>A0A368XNC5_9BURK</name>
<dbReference type="Proteomes" id="UP000252884">
    <property type="component" value="Unassembled WGS sequence"/>
</dbReference>
<evidence type="ECO:0000313" key="1">
    <source>
        <dbReference type="EMBL" id="RCW69501.1"/>
    </source>
</evidence>
<dbReference type="OrthoDB" id="8912658at2"/>
<sequence length="73" mass="7725">MPADPATADELTPGPFPPDWAFVLQLRVGTPFANDGLCGRIEHVRSGQAGLFASLEEARAFMERVMAGAATPP</sequence>
<gene>
    <name evidence="1" type="ORF">DES41_106375</name>
</gene>
<reference evidence="1 2" key="1">
    <citation type="submission" date="2018-07" db="EMBL/GenBank/DDBJ databases">
        <title>Genomic Encyclopedia of Type Strains, Phase IV (KMG-IV): sequencing the most valuable type-strain genomes for metagenomic binning, comparative biology and taxonomic classification.</title>
        <authorList>
            <person name="Goeker M."/>
        </authorList>
    </citation>
    <scope>NUCLEOTIDE SEQUENCE [LARGE SCALE GENOMIC DNA]</scope>
    <source>
        <strain evidence="1 2">DSM 21634</strain>
    </source>
</reference>
<evidence type="ECO:0000313" key="2">
    <source>
        <dbReference type="Proteomes" id="UP000252884"/>
    </source>
</evidence>